<name>A0ABW3T2G4_9CAUL</name>
<feature type="chain" id="PRO_5047541274" evidence="2">
    <location>
        <begin position="27"/>
        <end position="171"/>
    </location>
</feature>
<evidence type="ECO:0000256" key="1">
    <source>
        <dbReference type="SAM" id="MobiDB-lite"/>
    </source>
</evidence>
<dbReference type="Pfam" id="PF07813">
    <property type="entry name" value="LTXXQ"/>
    <property type="match status" value="1"/>
</dbReference>
<evidence type="ECO:0000313" key="3">
    <source>
        <dbReference type="EMBL" id="MFD1191118.1"/>
    </source>
</evidence>
<sequence>MTLKILRPVLLGASILTLGAAGVAIAQPPPGGMEEAHGHGPMGGMPGMDPAKRAERMAGHLRDVLQLTPAQEPALQAFIAAMKPPEGGLEKMRGEREKMAGLTTPQRLDAMQAHRAEREAAMDKRMQAIRTFYAQLNPAQKKAFDALPPPGMGGRHGQGMGPKGMGVGHRG</sequence>
<feature type="signal peptide" evidence="2">
    <location>
        <begin position="1"/>
        <end position="26"/>
    </location>
</feature>
<proteinExistence type="predicted"/>
<dbReference type="Gene3D" id="1.20.120.1490">
    <property type="match status" value="1"/>
</dbReference>
<protein>
    <submittedName>
        <fullName evidence="3">Spy/CpxP family protein refolding chaperone</fullName>
    </submittedName>
</protein>
<keyword evidence="4" id="KW-1185">Reference proteome</keyword>
<keyword evidence="2" id="KW-0732">Signal</keyword>
<evidence type="ECO:0000256" key="2">
    <source>
        <dbReference type="SAM" id="SignalP"/>
    </source>
</evidence>
<dbReference type="Proteomes" id="UP001597216">
    <property type="component" value="Unassembled WGS sequence"/>
</dbReference>
<accession>A0ABW3T2G4</accession>
<organism evidence="3 4">
    <name type="scientific">Phenylobacterium conjunctum</name>
    <dbReference type="NCBI Taxonomy" id="1298959"/>
    <lineage>
        <taxon>Bacteria</taxon>
        <taxon>Pseudomonadati</taxon>
        <taxon>Pseudomonadota</taxon>
        <taxon>Alphaproteobacteria</taxon>
        <taxon>Caulobacterales</taxon>
        <taxon>Caulobacteraceae</taxon>
        <taxon>Phenylobacterium</taxon>
    </lineage>
</organism>
<dbReference type="RefSeq" id="WP_377353625.1">
    <property type="nucleotide sequence ID" value="NZ_JBHTLQ010000021.1"/>
</dbReference>
<dbReference type="InterPro" id="IPR012899">
    <property type="entry name" value="LTXXQ"/>
</dbReference>
<evidence type="ECO:0000313" key="4">
    <source>
        <dbReference type="Proteomes" id="UP001597216"/>
    </source>
</evidence>
<feature type="region of interest" description="Disordered" evidence="1">
    <location>
        <begin position="150"/>
        <end position="171"/>
    </location>
</feature>
<feature type="compositionally biased region" description="Gly residues" evidence="1">
    <location>
        <begin position="152"/>
        <end position="171"/>
    </location>
</feature>
<dbReference type="EMBL" id="JBHTLQ010000021">
    <property type="protein sequence ID" value="MFD1191118.1"/>
    <property type="molecule type" value="Genomic_DNA"/>
</dbReference>
<comment type="caution">
    <text evidence="3">The sequence shown here is derived from an EMBL/GenBank/DDBJ whole genome shotgun (WGS) entry which is preliminary data.</text>
</comment>
<gene>
    <name evidence="3" type="ORF">ACFQ27_11050</name>
</gene>
<reference evidence="4" key="1">
    <citation type="journal article" date="2019" name="Int. J. Syst. Evol. Microbiol.">
        <title>The Global Catalogue of Microorganisms (GCM) 10K type strain sequencing project: providing services to taxonomists for standard genome sequencing and annotation.</title>
        <authorList>
            <consortium name="The Broad Institute Genomics Platform"/>
            <consortium name="The Broad Institute Genome Sequencing Center for Infectious Disease"/>
            <person name="Wu L."/>
            <person name="Ma J."/>
        </authorList>
    </citation>
    <scope>NUCLEOTIDE SEQUENCE [LARGE SCALE GENOMIC DNA]</scope>
    <source>
        <strain evidence="4">CCUG 55074</strain>
    </source>
</reference>